<comment type="similarity">
    <text evidence="2 6">Belongs to the complex I LYR family. SDHAF3 subfamily.</text>
</comment>
<evidence type="ECO:0000256" key="2">
    <source>
        <dbReference type="ARBA" id="ARBA00006020"/>
    </source>
</evidence>
<dbReference type="PANTHER" id="PTHR13137:SF6">
    <property type="entry name" value="SUCCINATE DEHYDROGENASE ASSEMBLY FACTOR 3, MITOCHONDRIAL"/>
    <property type="match status" value="1"/>
</dbReference>
<proteinExistence type="inferred from homology"/>
<evidence type="ECO:0000256" key="3">
    <source>
        <dbReference type="ARBA" id="ARBA00022946"/>
    </source>
</evidence>
<dbReference type="GeneID" id="110978127"/>
<dbReference type="CDD" id="cd20270">
    <property type="entry name" value="Complex1_LYR_SDHAF3_LYRM10"/>
    <property type="match status" value="1"/>
</dbReference>
<evidence type="ECO:0000313" key="8">
    <source>
        <dbReference type="Proteomes" id="UP000694845"/>
    </source>
</evidence>
<accession>A0A8B7Y5T6</accession>
<dbReference type="OrthoDB" id="278329at2759"/>
<evidence type="ECO:0000256" key="1">
    <source>
        <dbReference type="ARBA" id="ARBA00004305"/>
    </source>
</evidence>
<dbReference type="Pfam" id="PF13233">
    <property type="entry name" value="Complex1_LYR_2"/>
    <property type="match status" value="1"/>
</dbReference>
<feature type="region of interest" description="Disordered" evidence="7">
    <location>
        <begin position="68"/>
        <end position="118"/>
    </location>
</feature>
<dbReference type="KEGG" id="aplc:110978127"/>
<dbReference type="InterPro" id="IPR008381">
    <property type="entry name" value="SDHAF3/Sdh7"/>
</dbReference>
<dbReference type="PANTHER" id="PTHR13137">
    <property type="entry name" value="DC11 ACN9 HOMOLOG"/>
    <property type="match status" value="1"/>
</dbReference>
<evidence type="ECO:0000256" key="6">
    <source>
        <dbReference type="RuleBase" id="RU368039"/>
    </source>
</evidence>
<evidence type="ECO:0000256" key="5">
    <source>
        <dbReference type="ARBA" id="ARBA00023186"/>
    </source>
</evidence>
<evidence type="ECO:0000256" key="7">
    <source>
        <dbReference type="SAM" id="MobiDB-lite"/>
    </source>
</evidence>
<dbReference type="RefSeq" id="XP_022088560.1">
    <property type="nucleotide sequence ID" value="XM_022232868.1"/>
</dbReference>
<dbReference type="AlphaFoldDB" id="A0A8B7Y5T6"/>
<organism evidence="8 10">
    <name type="scientific">Acanthaster planci</name>
    <name type="common">Crown-of-thorns starfish</name>
    <dbReference type="NCBI Taxonomy" id="133434"/>
    <lineage>
        <taxon>Eukaryota</taxon>
        <taxon>Metazoa</taxon>
        <taxon>Echinodermata</taxon>
        <taxon>Eleutherozoa</taxon>
        <taxon>Asterozoa</taxon>
        <taxon>Asteroidea</taxon>
        <taxon>Valvatacea</taxon>
        <taxon>Valvatida</taxon>
        <taxon>Acanthasteridae</taxon>
        <taxon>Acanthaster</taxon>
    </lineage>
</organism>
<sequence>MAGSHASTVRSLYKHILLLHRRLPLDMKAVGDEYVKAEFRRHKTANEEEVKKFMDEWQNYVAVLQDQLQHSDASKPSVGQHLPEEKLDSLSDEQLGQLYELQKETAKPNPFTPPEGSL</sequence>
<evidence type="ECO:0000313" key="11">
    <source>
        <dbReference type="RefSeq" id="XP_022088560.1"/>
    </source>
</evidence>
<dbReference type="GO" id="GO:0005759">
    <property type="term" value="C:mitochondrial matrix"/>
    <property type="evidence" value="ECO:0007669"/>
    <property type="project" value="UniProtKB-SubCell"/>
</dbReference>
<dbReference type="RefSeq" id="XP_022088558.1">
    <property type="nucleotide sequence ID" value="XM_022232866.1"/>
</dbReference>
<comment type="function">
    <text evidence="6">Plays an essential role in the assembly of succinate dehydrogenase (SDH), an enzyme complex (also referred to as respiratory complex II) that is a component of both the tricarboxylic acid (TCA) cycle and the mitochondrial electron transport chain, and which couples the oxidation of succinate to fumarate with the reduction of ubiquinone (coenzyme Q) to ubiquinol. Promotes maturation of the iron-sulfur protein subunit of the SDH catalytic dimer, protecting it from the deleterious effects of oxidants. May act together with SDHAF1.</text>
</comment>
<gene>
    <name evidence="9 10 11" type="primary">LOC110978127</name>
</gene>
<dbReference type="OMA" id="WQQTNEN"/>
<evidence type="ECO:0000313" key="10">
    <source>
        <dbReference type="RefSeq" id="XP_022088559.1"/>
    </source>
</evidence>
<dbReference type="GO" id="GO:0006105">
    <property type="term" value="P:succinate metabolic process"/>
    <property type="evidence" value="ECO:0007669"/>
    <property type="project" value="TreeGrafter"/>
</dbReference>
<keyword evidence="5 6" id="KW-0143">Chaperone</keyword>
<keyword evidence="4 6" id="KW-0496">Mitochondrion</keyword>
<protein>
    <recommendedName>
        <fullName evidence="6">Succinate dehydrogenase assembly factor 3</fullName>
        <shortName evidence="6">SDH assembly factor 3</shortName>
        <shortName evidence="6">SDHAF3</shortName>
    </recommendedName>
</protein>
<dbReference type="GO" id="GO:0034553">
    <property type="term" value="P:mitochondrial respiratory chain complex II assembly"/>
    <property type="evidence" value="ECO:0007669"/>
    <property type="project" value="UniProtKB-UniRule"/>
</dbReference>
<dbReference type="RefSeq" id="XP_022088559.1">
    <property type="nucleotide sequence ID" value="XM_022232867.1"/>
</dbReference>
<dbReference type="Proteomes" id="UP000694845">
    <property type="component" value="Unplaced"/>
</dbReference>
<keyword evidence="8" id="KW-1185">Reference proteome</keyword>
<dbReference type="GO" id="GO:0005758">
    <property type="term" value="C:mitochondrial intermembrane space"/>
    <property type="evidence" value="ECO:0007669"/>
    <property type="project" value="TreeGrafter"/>
</dbReference>
<evidence type="ECO:0000256" key="4">
    <source>
        <dbReference type="ARBA" id="ARBA00023128"/>
    </source>
</evidence>
<comment type="subunit">
    <text evidence="6">Interacts with the iron-sulfur protein subunit within the SDH catalytic dimer.</text>
</comment>
<name>A0A8B7Y5T6_ACAPL</name>
<comment type="subcellular location">
    <subcellularLocation>
        <location evidence="1 6">Mitochondrion matrix</location>
    </subcellularLocation>
</comment>
<keyword evidence="3" id="KW-0809">Transit peptide</keyword>
<reference evidence="9 10" key="1">
    <citation type="submission" date="2025-04" db="UniProtKB">
        <authorList>
            <consortium name="RefSeq"/>
        </authorList>
    </citation>
    <scope>IDENTIFICATION</scope>
</reference>
<evidence type="ECO:0000313" key="9">
    <source>
        <dbReference type="RefSeq" id="XP_022088558.1"/>
    </source>
</evidence>